<sequence length="124" mass="13469">MISRSMACCSLSLLMAANEIHRLLVLKILNLETDLNSSTWALGTWAISRRRSFPSYWISATVSSSSRQGPHGVAGLVLDTCAPGPGSQNMAPAPPRPRPRSVEHFPVTGSESARQQICFSFPDE</sequence>
<comment type="caution">
    <text evidence="2">The sequence shown here is derived from an EMBL/GenBank/DDBJ whole genome shotgun (WGS) entry which is preliminary data.</text>
</comment>
<organism evidence="2 3">
    <name type="scientific">Liparis tanakae</name>
    <name type="common">Tanaka's snailfish</name>
    <dbReference type="NCBI Taxonomy" id="230148"/>
    <lineage>
        <taxon>Eukaryota</taxon>
        <taxon>Metazoa</taxon>
        <taxon>Chordata</taxon>
        <taxon>Craniata</taxon>
        <taxon>Vertebrata</taxon>
        <taxon>Euteleostomi</taxon>
        <taxon>Actinopterygii</taxon>
        <taxon>Neopterygii</taxon>
        <taxon>Teleostei</taxon>
        <taxon>Neoteleostei</taxon>
        <taxon>Acanthomorphata</taxon>
        <taxon>Eupercaria</taxon>
        <taxon>Perciformes</taxon>
        <taxon>Cottioidei</taxon>
        <taxon>Cottales</taxon>
        <taxon>Liparidae</taxon>
        <taxon>Liparis</taxon>
    </lineage>
</organism>
<evidence type="ECO:0000256" key="1">
    <source>
        <dbReference type="SAM" id="MobiDB-lite"/>
    </source>
</evidence>
<name>A0A4Z2F8H5_9TELE</name>
<protein>
    <submittedName>
        <fullName evidence="2">Uncharacterized protein</fullName>
    </submittedName>
</protein>
<feature type="region of interest" description="Disordered" evidence="1">
    <location>
        <begin position="84"/>
        <end position="113"/>
    </location>
</feature>
<proteinExistence type="predicted"/>
<dbReference type="AlphaFoldDB" id="A0A4Z2F8H5"/>
<keyword evidence="3" id="KW-1185">Reference proteome</keyword>
<accession>A0A4Z2F8H5</accession>
<dbReference type="Proteomes" id="UP000314294">
    <property type="component" value="Unassembled WGS sequence"/>
</dbReference>
<gene>
    <name evidence="2" type="ORF">EYF80_052658</name>
</gene>
<reference evidence="2 3" key="1">
    <citation type="submission" date="2019-03" db="EMBL/GenBank/DDBJ databases">
        <title>First draft genome of Liparis tanakae, snailfish: a comprehensive survey of snailfish specific genes.</title>
        <authorList>
            <person name="Kim W."/>
            <person name="Song I."/>
            <person name="Jeong J.-H."/>
            <person name="Kim D."/>
            <person name="Kim S."/>
            <person name="Ryu S."/>
            <person name="Song J.Y."/>
            <person name="Lee S.K."/>
        </authorList>
    </citation>
    <scope>NUCLEOTIDE SEQUENCE [LARGE SCALE GENOMIC DNA]</scope>
    <source>
        <tissue evidence="2">Muscle</tissue>
    </source>
</reference>
<evidence type="ECO:0000313" key="2">
    <source>
        <dbReference type="EMBL" id="TNN37173.1"/>
    </source>
</evidence>
<evidence type="ECO:0000313" key="3">
    <source>
        <dbReference type="Proteomes" id="UP000314294"/>
    </source>
</evidence>
<dbReference type="EMBL" id="SRLO01001524">
    <property type="protein sequence ID" value="TNN37173.1"/>
    <property type="molecule type" value="Genomic_DNA"/>
</dbReference>